<accession>A0AAE0K7L0</accession>
<gene>
    <name evidence="1" type="ORF">B0T24DRAFT_301179</name>
</gene>
<dbReference type="EMBL" id="JAULSN010000005">
    <property type="protein sequence ID" value="KAK3370850.1"/>
    <property type="molecule type" value="Genomic_DNA"/>
</dbReference>
<keyword evidence="2" id="KW-1185">Reference proteome</keyword>
<protein>
    <submittedName>
        <fullName evidence="1">Uncharacterized protein</fullName>
    </submittedName>
</protein>
<comment type="caution">
    <text evidence="1">The sequence shown here is derived from an EMBL/GenBank/DDBJ whole genome shotgun (WGS) entry which is preliminary data.</text>
</comment>
<organism evidence="1 2">
    <name type="scientific">Lasiosphaeria ovina</name>
    <dbReference type="NCBI Taxonomy" id="92902"/>
    <lineage>
        <taxon>Eukaryota</taxon>
        <taxon>Fungi</taxon>
        <taxon>Dikarya</taxon>
        <taxon>Ascomycota</taxon>
        <taxon>Pezizomycotina</taxon>
        <taxon>Sordariomycetes</taxon>
        <taxon>Sordariomycetidae</taxon>
        <taxon>Sordariales</taxon>
        <taxon>Lasiosphaeriaceae</taxon>
        <taxon>Lasiosphaeria</taxon>
    </lineage>
</organism>
<dbReference type="AlphaFoldDB" id="A0AAE0K7L0"/>
<proteinExistence type="predicted"/>
<dbReference type="Proteomes" id="UP001287356">
    <property type="component" value="Unassembled WGS sequence"/>
</dbReference>
<evidence type="ECO:0000313" key="1">
    <source>
        <dbReference type="EMBL" id="KAK3370850.1"/>
    </source>
</evidence>
<evidence type="ECO:0000313" key="2">
    <source>
        <dbReference type="Proteomes" id="UP001287356"/>
    </source>
</evidence>
<name>A0AAE0K7L0_9PEZI</name>
<sequence length="129" mass="15375">MFPTLVRRLAQAPKPQIFESITAPSKPKRVWPPDFTKMTPQEQLRFEKRYKRRLAHMAQRPRWNKIVKLTQYFTISFVLVYSVLFMDAKNEHQPFEGLRAKFWGALGVFSPDQRHERREDAPVEQTTTK</sequence>
<reference evidence="1" key="1">
    <citation type="journal article" date="2023" name="Mol. Phylogenet. Evol.">
        <title>Genome-scale phylogeny and comparative genomics of the fungal order Sordariales.</title>
        <authorList>
            <person name="Hensen N."/>
            <person name="Bonometti L."/>
            <person name="Westerberg I."/>
            <person name="Brannstrom I.O."/>
            <person name="Guillou S."/>
            <person name="Cros-Aarteil S."/>
            <person name="Calhoun S."/>
            <person name="Haridas S."/>
            <person name="Kuo A."/>
            <person name="Mondo S."/>
            <person name="Pangilinan J."/>
            <person name="Riley R."/>
            <person name="LaButti K."/>
            <person name="Andreopoulos B."/>
            <person name="Lipzen A."/>
            <person name="Chen C."/>
            <person name="Yan M."/>
            <person name="Daum C."/>
            <person name="Ng V."/>
            <person name="Clum A."/>
            <person name="Steindorff A."/>
            <person name="Ohm R.A."/>
            <person name="Martin F."/>
            <person name="Silar P."/>
            <person name="Natvig D.O."/>
            <person name="Lalanne C."/>
            <person name="Gautier V."/>
            <person name="Ament-Velasquez S.L."/>
            <person name="Kruys A."/>
            <person name="Hutchinson M.I."/>
            <person name="Powell A.J."/>
            <person name="Barry K."/>
            <person name="Miller A.N."/>
            <person name="Grigoriev I.V."/>
            <person name="Debuchy R."/>
            <person name="Gladieux P."/>
            <person name="Hiltunen Thoren M."/>
            <person name="Johannesson H."/>
        </authorList>
    </citation>
    <scope>NUCLEOTIDE SEQUENCE</scope>
    <source>
        <strain evidence="1">CBS 958.72</strain>
    </source>
</reference>
<reference evidence="1" key="2">
    <citation type="submission" date="2023-06" db="EMBL/GenBank/DDBJ databases">
        <authorList>
            <consortium name="Lawrence Berkeley National Laboratory"/>
            <person name="Haridas S."/>
            <person name="Hensen N."/>
            <person name="Bonometti L."/>
            <person name="Westerberg I."/>
            <person name="Brannstrom I.O."/>
            <person name="Guillou S."/>
            <person name="Cros-Aarteil S."/>
            <person name="Calhoun S."/>
            <person name="Kuo A."/>
            <person name="Mondo S."/>
            <person name="Pangilinan J."/>
            <person name="Riley R."/>
            <person name="Labutti K."/>
            <person name="Andreopoulos B."/>
            <person name="Lipzen A."/>
            <person name="Chen C."/>
            <person name="Yanf M."/>
            <person name="Daum C."/>
            <person name="Ng V."/>
            <person name="Clum A."/>
            <person name="Steindorff A."/>
            <person name="Ohm R."/>
            <person name="Martin F."/>
            <person name="Silar P."/>
            <person name="Natvig D."/>
            <person name="Lalanne C."/>
            <person name="Gautier V."/>
            <person name="Ament-Velasquez S.L."/>
            <person name="Kruys A."/>
            <person name="Hutchinson M.I."/>
            <person name="Powell A.J."/>
            <person name="Barry K."/>
            <person name="Miller A.N."/>
            <person name="Grigoriev I.V."/>
            <person name="Debuchy R."/>
            <person name="Gladieux P."/>
            <person name="Thoren M.H."/>
            <person name="Johannesson H."/>
        </authorList>
    </citation>
    <scope>NUCLEOTIDE SEQUENCE</scope>
    <source>
        <strain evidence="1">CBS 958.72</strain>
    </source>
</reference>